<evidence type="ECO:0000256" key="2">
    <source>
        <dbReference type="ARBA" id="ARBA00010617"/>
    </source>
</evidence>
<name>A0ABQ9N6L2_HEVBR</name>
<evidence type="ECO:0000256" key="9">
    <source>
        <dbReference type="ARBA" id="ARBA00023033"/>
    </source>
</evidence>
<evidence type="ECO:0000256" key="6">
    <source>
        <dbReference type="ARBA" id="ARBA00022989"/>
    </source>
</evidence>
<dbReference type="InterPro" id="IPR001128">
    <property type="entry name" value="Cyt_P450"/>
</dbReference>
<dbReference type="Pfam" id="PF00067">
    <property type="entry name" value="p450"/>
    <property type="match status" value="1"/>
</dbReference>
<evidence type="ECO:0000256" key="1">
    <source>
        <dbReference type="ARBA" id="ARBA00004167"/>
    </source>
</evidence>
<dbReference type="PROSITE" id="PS00086">
    <property type="entry name" value="CYTOCHROME_P450"/>
    <property type="match status" value="1"/>
</dbReference>
<dbReference type="PANTHER" id="PTHR24282">
    <property type="entry name" value="CYTOCHROME P450 FAMILY MEMBER"/>
    <property type="match status" value="1"/>
</dbReference>
<sequence length="509" mass="58853">MMILVLSCVLVCFVILFLIKFLYEVWWKPIHVQSALRSQGIRGPPYRFFHGNAKDIIRMKNESFTSSMELSHQILPRIQPHYYLWNKLYGNNCVSWLGPRPQLIVTEPNLVKEILNKDELYPKPEFESYLKNLFGDGLVTTRGEKWFRQRKLANHTFHGDNLKVMIPAMIASAEMMLERWRQHESKEIDVYIEFKLLTSEIISRTAFGSSYLEGKHIFDLLSRLILILSRNNYQVRIPGLKKIIKTKDDIEADRLEHGMRDSILKMIKKREEEAKMREVDSYGSDYLGVLIKANRDVDKTKQISIDDLVDECKTFYIAGHETTTSSLTWSVLLLAMHRDWQEKARKEVLELFGQRNPTSDEISRLKIMNMIVNETLRLYTPITTLIREVQKGTKLGKLIAPARMDVLIPTLAVHHDPEIWGEDVHLFKPERFAEGVAKATRNNIAAFCPFGLGPRNCVGMNFAMTETKIALSMILQRYRFTLSPSYVHSPIVLIAVCPQSGLQITLQPL</sequence>
<keyword evidence="7 11" id="KW-0560">Oxidoreductase</keyword>
<dbReference type="PRINTS" id="PR00463">
    <property type="entry name" value="EP450I"/>
</dbReference>
<dbReference type="EMBL" id="JARPOI010000002">
    <property type="protein sequence ID" value="KAJ9187355.1"/>
    <property type="molecule type" value="Genomic_DNA"/>
</dbReference>
<comment type="caution">
    <text evidence="12">The sequence shown here is derived from an EMBL/GenBank/DDBJ whole genome shotgun (WGS) entry which is preliminary data.</text>
</comment>
<dbReference type="InterPro" id="IPR018247">
    <property type="entry name" value="EF_Hand_1_Ca_BS"/>
</dbReference>
<evidence type="ECO:0000256" key="3">
    <source>
        <dbReference type="ARBA" id="ARBA00022617"/>
    </source>
</evidence>
<gene>
    <name evidence="12" type="ORF">P3X46_002818</name>
</gene>
<evidence type="ECO:0000313" key="13">
    <source>
        <dbReference type="Proteomes" id="UP001174677"/>
    </source>
</evidence>
<keyword evidence="13" id="KW-1185">Reference proteome</keyword>
<evidence type="ECO:0000256" key="10">
    <source>
        <dbReference type="ARBA" id="ARBA00023136"/>
    </source>
</evidence>
<dbReference type="InterPro" id="IPR050665">
    <property type="entry name" value="Cytochrome_P450_Monooxygen"/>
</dbReference>
<organism evidence="12 13">
    <name type="scientific">Hevea brasiliensis</name>
    <name type="common">Para rubber tree</name>
    <name type="synonym">Siphonia brasiliensis</name>
    <dbReference type="NCBI Taxonomy" id="3981"/>
    <lineage>
        <taxon>Eukaryota</taxon>
        <taxon>Viridiplantae</taxon>
        <taxon>Streptophyta</taxon>
        <taxon>Embryophyta</taxon>
        <taxon>Tracheophyta</taxon>
        <taxon>Spermatophyta</taxon>
        <taxon>Magnoliopsida</taxon>
        <taxon>eudicotyledons</taxon>
        <taxon>Gunneridae</taxon>
        <taxon>Pentapetalae</taxon>
        <taxon>rosids</taxon>
        <taxon>fabids</taxon>
        <taxon>Malpighiales</taxon>
        <taxon>Euphorbiaceae</taxon>
        <taxon>Crotonoideae</taxon>
        <taxon>Micrandreae</taxon>
        <taxon>Hevea</taxon>
    </lineage>
</organism>
<dbReference type="InterPro" id="IPR036396">
    <property type="entry name" value="Cyt_P450_sf"/>
</dbReference>
<evidence type="ECO:0000256" key="11">
    <source>
        <dbReference type="RuleBase" id="RU000461"/>
    </source>
</evidence>
<comment type="subcellular location">
    <subcellularLocation>
        <location evidence="1">Membrane</location>
        <topology evidence="1">Single-pass membrane protein</topology>
    </subcellularLocation>
</comment>
<protein>
    <recommendedName>
        <fullName evidence="14">Cytochrome P450</fullName>
    </recommendedName>
</protein>
<evidence type="ECO:0000256" key="5">
    <source>
        <dbReference type="ARBA" id="ARBA00022723"/>
    </source>
</evidence>
<keyword evidence="6" id="KW-1133">Transmembrane helix</keyword>
<reference evidence="12" key="1">
    <citation type="journal article" date="2023" name="Plant Biotechnol. J.">
        <title>Chromosome-level wild Hevea brasiliensis genome provides new tools for genomic-assisted breeding and valuable loci to elevate rubber yield.</title>
        <authorList>
            <person name="Cheng H."/>
            <person name="Song X."/>
            <person name="Hu Y."/>
            <person name="Wu T."/>
            <person name="Yang Q."/>
            <person name="An Z."/>
            <person name="Feng S."/>
            <person name="Deng Z."/>
            <person name="Wu W."/>
            <person name="Zeng X."/>
            <person name="Tu M."/>
            <person name="Wang X."/>
            <person name="Huang H."/>
        </authorList>
    </citation>
    <scope>NUCLEOTIDE SEQUENCE</scope>
    <source>
        <strain evidence="12">MT/VB/25A 57/8</strain>
    </source>
</reference>
<dbReference type="Proteomes" id="UP001174677">
    <property type="component" value="Chromosome 2"/>
</dbReference>
<evidence type="ECO:0000313" key="12">
    <source>
        <dbReference type="EMBL" id="KAJ9187355.1"/>
    </source>
</evidence>
<comment type="similarity">
    <text evidence="2 11">Belongs to the cytochrome P450 family.</text>
</comment>
<keyword evidence="8 11" id="KW-0408">Iron</keyword>
<dbReference type="SUPFAM" id="SSF48264">
    <property type="entry name" value="Cytochrome P450"/>
    <property type="match status" value="1"/>
</dbReference>
<keyword evidence="9 11" id="KW-0503">Monooxygenase</keyword>
<dbReference type="PROSITE" id="PS00018">
    <property type="entry name" value="EF_HAND_1"/>
    <property type="match status" value="1"/>
</dbReference>
<keyword evidence="3 11" id="KW-0349">Heme</keyword>
<keyword evidence="5 11" id="KW-0479">Metal-binding</keyword>
<evidence type="ECO:0000256" key="8">
    <source>
        <dbReference type="ARBA" id="ARBA00023004"/>
    </source>
</evidence>
<dbReference type="PANTHER" id="PTHR24282:SF236">
    <property type="entry name" value="CYTOCHROME P450"/>
    <property type="match status" value="1"/>
</dbReference>
<dbReference type="Gene3D" id="1.10.630.10">
    <property type="entry name" value="Cytochrome P450"/>
    <property type="match status" value="1"/>
</dbReference>
<keyword evidence="4" id="KW-0812">Transmembrane</keyword>
<evidence type="ECO:0000256" key="7">
    <source>
        <dbReference type="ARBA" id="ARBA00023002"/>
    </source>
</evidence>
<proteinExistence type="inferred from homology"/>
<evidence type="ECO:0008006" key="14">
    <source>
        <dbReference type="Google" id="ProtNLM"/>
    </source>
</evidence>
<dbReference type="InterPro" id="IPR002401">
    <property type="entry name" value="Cyt_P450_E_grp-I"/>
</dbReference>
<accession>A0ABQ9N6L2</accession>
<dbReference type="InterPro" id="IPR017972">
    <property type="entry name" value="Cyt_P450_CS"/>
</dbReference>
<dbReference type="PRINTS" id="PR00385">
    <property type="entry name" value="P450"/>
</dbReference>
<keyword evidence="10" id="KW-0472">Membrane</keyword>
<evidence type="ECO:0000256" key="4">
    <source>
        <dbReference type="ARBA" id="ARBA00022692"/>
    </source>
</evidence>